<evidence type="ECO:0000313" key="3">
    <source>
        <dbReference type="Proteomes" id="UP000636709"/>
    </source>
</evidence>
<name>A0A835AN65_9POAL</name>
<gene>
    <name evidence="2" type="ORF">HU200_053029</name>
</gene>
<evidence type="ECO:0000313" key="2">
    <source>
        <dbReference type="EMBL" id="KAF8667353.1"/>
    </source>
</evidence>
<dbReference type="InterPro" id="IPR036047">
    <property type="entry name" value="F-box-like_dom_sf"/>
</dbReference>
<dbReference type="SUPFAM" id="SSF81383">
    <property type="entry name" value="F-box domain"/>
    <property type="match status" value="1"/>
</dbReference>
<keyword evidence="3" id="KW-1185">Reference proteome</keyword>
<dbReference type="PANTHER" id="PTHR32133:SF307">
    <property type="entry name" value="OS08G0299600 PROTEIN"/>
    <property type="match status" value="1"/>
</dbReference>
<sequence>MDELVGEILLRLPPAEPEHLFRASLVCKQWVRVLCHPSFGRRYHVFHGAPPILGLLHRLQVLQGPAPTRFASTTSMPDFPHPGSDGHYTLPLDCRHCRVLVRMRQPNVHLLVWDPVTGDKHSLLEPRIERGTLIGDAMYFTIRLDNTIIKYERVQNCLSMINPPSKDVYYIALMAMEDDSLGFACTQGSSLYLWSMELKPKGAAEWVQRRVIKLETIIPAVNPSYDPLVVGSAEGVGFIFISTDAGLFTIDLKSGKVQKGRIIAK</sequence>
<evidence type="ECO:0000259" key="1">
    <source>
        <dbReference type="Pfam" id="PF00646"/>
    </source>
</evidence>
<feature type="domain" description="F-box" evidence="1">
    <location>
        <begin position="2"/>
        <end position="40"/>
    </location>
</feature>
<protein>
    <recommendedName>
        <fullName evidence="1">F-box domain-containing protein</fullName>
    </recommendedName>
</protein>
<dbReference type="AlphaFoldDB" id="A0A835AN65"/>
<dbReference type="Proteomes" id="UP000636709">
    <property type="component" value="Unassembled WGS sequence"/>
</dbReference>
<organism evidence="2 3">
    <name type="scientific">Digitaria exilis</name>
    <dbReference type="NCBI Taxonomy" id="1010633"/>
    <lineage>
        <taxon>Eukaryota</taxon>
        <taxon>Viridiplantae</taxon>
        <taxon>Streptophyta</taxon>
        <taxon>Embryophyta</taxon>
        <taxon>Tracheophyta</taxon>
        <taxon>Spermatophyta</taxon>
        <taxon>Magnoliopsida</taxon>
        <taxon>Liliopsida</taxon>
        <taxon>Poales</taxon>
        <taxon>Poaceae</taxon>
        <taxon>PACMAD clade</taxon>
        <taxon>Panicoideae</taxon>
        <taxon>Panicodae</taxon>
        <taxon>Paniceae</taxon>
        <taxon>Anthephorinae</taxon>
        <taxon>Digitaria</taxon>
    </lineage>
</organism>
<proteinExistence type="predicted"/>
<accession>A0A835AN65</accession>
<dbReference type="PANTHER" id="PTHR32133">
    <property type="entry name" value="OS07G0120400 PROTEIN"/>
    <property type="match status" value="1"/>
</dbReference>
<reference evidence="2" key="1">
    <citation type="submission" date="2020-07" db="EMBL/GenBank/DDBJ databases">
        <title>Genome sequence and genetic diversity analysis of an under-domesticated orphan crop, white fonio (Digitaria exilis).</title>
        <authorList>
            <person name="Bennetzen J.L."/>
            <person name="Chen S."/>
            <person name="Ma X."/>
            <person name="Wang X."/>
            <person name="Yssel A.E.J."/>
            <person name="Chaluvadi S.R."/>
            <person name="Johnson M."/>
            <person name="Gangashetty P."/>
            <person name="Hamidou F."/>
            <person name="Sanogo M.D."/>
            <person name="Zwaenepoel A."/>
            <person name="Wallace J."/>
            <person name="Van De Peer Y."/>
            <person name="Van Deynze A."/>
        </authorList>
    </citation>
    <scope>NUCLEOTIDE SEQUENCE</scope>
    <source>
        <tissue evidence="2">Leaves</tissue>
    </source>
</reference>
<dbReference type="OrthoDB" id="582314at2759"/>
<comment type="caution">
    <text evidence="2">The sequence shown here is derived from an EMBL/GenBank/DDBJ whole genome shotgun (WGS) entry which is preliminary data.</text>
</comment>
<dbReference type="EMBL" id="JACEFO010002300">
    <property type="protein sequence ID" value="KAF8667353.1"/>
    <property type="molecule type" value="Genomic_DNA"/>
</dbReference>
<dbReference type="Pfam" id="PF00646">
    <property type="entry name" value="F-box"/>
    <property type="match status" value="1"/>
</dbReference>
<dbReference type="InterPro" id="IPR001810">
    <property type="entry name" value="F-box_dom"/>
</dbReference>
<dbReference type="Gene3D" id="1.20.1280.50">
    <property type="match status" value="1"/>
</dbReference>